<dbReference type="InterPro" id="IPR001841">
    <property type="entry name" value="Znf_RING"/>
</dbReference>
<feature type="region of interest" description="Disordered" evidence="11">
    <location>
        <begin position="380"/>
        <end position="400"/>
    </location>
</feature>
<dbReference type="GO" id="GO:0008270">
    <property type="term" value="F:zinc ion binding"/>
    <property type="evidence" value="ECO:0007669"/>
    <property type="project" value="UniProtKB-KW"/>
</dbReference>
<dbReference type="EC" id="2.3.2.27" evidence="10"/>
<dbReference type="UniPathway" id="UPA00143"/>
<dbReference type="InterPro" id="IPR016186">
    <property type="entry name" value="C-type_lectin-like/link_sf"/>
</dbReference>
<evidence type="ECO:0000256" key="11">
    <source>
        <dbReference type="SAM" id="MobiDB-lite"/>
    </source>
</evidence>
<dbReference type="CDD" id="cd16751">
    <property type="entry name" value="RING-HC_SIAH1"/>
    <property type="match status" value="1"/>
</dbReference>
<feature type="domain" description="RING-type" evidence="13">
    <location>
        <begin position="82"/>
        <end position="117"/>
    </location>
</feature>
<keyword evidence="5 10" id="KW-0479">Metal-binding</keyword>
<organism evidence="14 15">
    <name type="scientific">Heterorhabditis bacteriophora</name>
    <name type="common">Entomopathogenic nematode worm</name>
    <dbReference type="NCBI Taxonomy" id="37862"/>
    <lineage>
        <taxon>Eukaryota</taxon>
        <taxon>Metazoa</taxon>
        <taxon>Ecdysozoa</taxon>
        <taxon>Nematoda</taxon>
        <taxon>Chromadorea</taxon>
        <taxon>Rhabditida</taxon>
        <taxon>Rhabditina</taxon>
        <taxon>Rhabditomorpha</taxon>
        <taxon>Strongyloidea</taxon>
        <taxon>Heterorhabditidae</taxon>
        <taxon>Heterorhabditis</taxon>
    </lineage>
</organism>
<dbReference type="SUPFAM" id="SSF56436">
    <property type="entry name" value="C-type lectin-like"/>
    <property type="match status" value="2"/>
</dbReference>
<dbReference type="FunFam" id="3.30.40.10:FF:000652">
    <property type="entry name" value="E3 ubiquitin-protein ligase"/>
    <property type="match status" value="1"/>
</dbReference>
<evidence type="ECO:0000256" key="7">
    <source>
        <dbReference type="ARBA" id="ARBA00022786"/>
    </source>
</evidence>
<comment type="pathway">
    <text evidence="2 10">Protein modification; protein ubiquitination.</text>
</comment>
<dbReference type="GO" id="GO:0031624">
    <property type="term" value="F:ubiquitin conjugating enzyme binding"/>
    <property type="evidence" value="ECO:0007669"/>
    <property type="project" value="TreeGrafter"/>
</dbReference>
<name>A0A1I7XI11_HETBA</name>
<evidence type="ECO:0000313" key="14">
    <source>
        <dbReference type="Proteomes" id="UP000095283"/>
    </source>
</evidence>
<sequence>MSCNQPPASSSCSSRSGSPPLPMQGIATPQQKNLARVQASAPPVVTCSPSALSTQSVAPQIATIGASEHTDSSAEVLSVFECPVCLEYMLPPYLQCQSGHLVCSNCRPKLQCCPTCRGPTPSVRNLGLEKIANTVRFPCKFASSGCPLFFYHYEKVEHEELCEYRITTLQGEDIVFLATDINLPGAVDWVMMQSCFGYNFMLVLEKQEKFDHGQQVFYAVVQLIGAKKEADNFMYRLVERISFKPVTYECHWLDQEFIILKNLNFRCYYFNTNVTSFHEADRSCAQLGYSLAFIDNAFVNTFLQQHFEQTYTSYWIGLTSENGLQWAWDDGEILTYTNWAPGEPRSGFYCAAENVHDGSWITVDFSVKLPSVCMRPNDFPSTNSSRTSTLKSQQTTASTPGTRCPTNWFYYNTTGECYSFYYWSDTNNHKWEEAEKACLKRNAHMLSIHSEIEQNVALDMWKNHWLIESTHFGIGLEYIKKKKQWKWSDGSSYDYQGWLPDEPNVRKGMDLCAAGSFFIIIQFK</sequence>
<dbReference type="Gene3D" id="2.60.210.10">
    <property type="entry name" value="Apoptosis, Tumor Necrosis Factor Receptor Associated Protein 2, Chain A"/>
    <property type="match status" value="1"/>
</dbReference>
<dbReference type="PROSITE" id="PS50041">
    <property type="entry name" value="C_TYPE_LECTIN_2"/>
    <property type="match status" value="2"/>
</dbReference>
<comment type="similarity">
    <text evidence="3 10">Belongs to the SINA (Seven in absentia) family.</text>
</comment>
<evidence type="ECO:0000256" key="4">
    <source>
        <dbReference type="ARBA" id="ARBA00022679"/>
    </source>
</evidence>
<dbReference type="Proteomes" id="UP000095283">
    <property type="component" value="Unplaced"/>
</dbReference>
<protein>
    <recommendedName>
        <fullName evidence="10">E3 ubiquitin-protein ligase</fullName>
        <ecNumber evidence="10">2.3.2.27</ecNumber>
    </recommendedName>
</protein>
<dbReference type="SUPFAM" id="SSF49599">
    <property type="entry name" value="TRAF domain-like"/>
    <property type="match status" value="1"/>
</dbReference>
<evidence type="ECO:0000256" key="5">
    <source>
        <dbReference type="ARBA" id="ARBA00022723"/>
    </source>
</evidence>
<dbReference type="Pfam" id="PF21361">
    <property type="entry name" value="Sina_ZnF"/>
    <property type="match status" value="1"/>
</dbReference>
<comment type="catalytic activity">
    <reaction evidence="1 10">
        <text>S-ubiquitinyl-[E2 ubiquitin-conjugating enzyme]-L-cysteine + [acceptor protein]-L-lysine = [E2 ubiquitin-conjugating enzyme]-L-cysteine + N(6)-ubiquitinyl-[acceptor protein]-L-lysine.</text>
        <dbReference type="EC" id="2.3.2.27"/>
    </reaction>
</comment>
<dbReference type="InterPro" id="IPR018121">
    <property type="entry name" value="7-in-absentia-prot_TRAF-dom"/>
</dbReference>
<evidence type="ECO:0000256" key="1">
    <source>
        <dbReference type="ARBA" id="ARBA00000900"/>
    </source>
</evidence>
<comment type="function">
    <text evidence="10">E3 ubiquitin-protein ligase that mediates ubiquitination and subsequent proteasomal degradation of target proteins. E3 ubiquitin ligases accept ubiquitin from an E2 ubiquitin-conjugating enzyme in the form of a thioester and then directly transfers the ubiquitin to targeted substrates.</text>
</comment>
<evidence type="ECO:0000313" key="15">
    <source>
        <dbReference type="WBParaSite" id="Hba_17126"/>
    </source>
</evidence>
<comment type="domain">
    <text evidence="10">The SBD domain (substrate-binding domain) mediates the interaction with substrate proteins. It is related to the TRAF family.</text>
</comment>
<dbReference type="PANTHER" id="PTHR45877">
    <property type="entry name" value="E3 UBIQUITIN-PROTEIN LIGASE SIAH2"/>
    <property type="match status" value="1"/>
</dbReference>
<dbReference type="Gene3D" id="3.30.40.10">
    <property type="entry name" value="Zinc/RING finger domain, C3HC4 (zinc finger)"/>
    <property type="match status" value="2"/>
</dbReference>
<proteinExistence type="inferred from homology"/>
<dbReference type="SMART" id="SM00034">
    <property type="entry name" value="CLECT"/>
    <property type="match status" value="2"/>
</dbReference>
<reference evidence="15" key="1">
    <citation type="submission" date="2016-11" db="UniProtKB">
        <authorList>
            <consortium name="WormBaseParasite"/>
        </authorList>
    </citation>
    <scope>IDENTIFICATION</scope>
</reference>
<dbReference type="SUPFAM" id="SSF57850">
    <property type="entry name" value="RING/U-box"/>
    <property type="match status" value="1"/>
</dbReference>
<dbReference type="AlphaFoldDB" id="A0A1I7XI11"/>
<keyword evidence="7 10" id="KW-0833">Ubl conjugation pathway</keyword>
<dbReference type="PANTHER" id="PTHR45877:SF2">
    <property type="entry name" value="E3 UBIQUITIN-PROTEIN LIGASE SINA-RELATED"/>
    <property type="match status" value="1"/>
</dbReference>
<dbReference type="Pfam" id="PF21362">
    <property type="entry name" value="Sina_RING"/>
    <property type="match status" value="1"/>
</dbReference>
<feature type="compositionally biased region" description="Low complexity" evidence="11">
    <location>
        <begin position="1"/>
        <end position="18"/>
    </location>
</feature>
<evidence type="ECO:0000259" key="12">
    <source>
        <dbReference type="PROSITE" id="PS50041"/>
    </source>
</evidence>
<feature type="region of interest" description="Disordered" evidence="11">
    <location>
        <begin position="1"/>
        <end position="26"/>
    </location>
</feature>
<evidence type="ECO:0000259" key="13">
    <source>
        <dbReference type="PROSITE" id="PS50089"/>
    </source>
</evidence>
<dbReference type="CDD" id="cd00037">
    <property type="entry name" value="CLECT"/>
    <property type="match status" value="1"/>
</dbReference>
<comment type="domain">
    <text evidence="10">The RING-type zinc finger domain is essential for ubiquitin ligase activity.</text>
</comment>
<evidence type="ECO:0000256" key="8">
    <source>
        <dbReference type="ARBA" id="ARBA00022833"/>
    </source>
</evidence>
<dbReference type="PROSITE" id="PS50089">
    <property type="entry name" value="ZF_RING_2"/>
    <property type="match status" value="1"/>
</dbReference>
<dbReference type="InterPro" id="IPR013083">
    <property type="entry name" value="Znf_RING/FYVE/PHD"/>
</dbReference>
<dbReference type="InterPro" id="IPR016187">
    <property type="entry name" value="CTDL_fold"/>
</dbReference>
<dbReference type="GO" id="GO:0043161">
    <property type="term" value="P:proteasome-mediated ubiquitin-dependent protein catabolic process"/>
    <property type="evidence" value="ECO:0007669"/>
    <property type="project" value="TreeGrafter"/>
</dbReference>
<dbReference type="InterPro" id="IPR049548">
    <property type="entry name" value="Sina-like_RING"/>
</dbReference>
<keyword evidence="14" id="KW-1185">Reference proteome</keyword>
<dbReference type="GO" id="GO:0005737">
    <property type="term" value="C:cytoplasm"/>
    <property type="evidence" value="ECO:0007669"/>
    <property type="project" value="InterPro"/>
</dbReference>
<dbReference type="Pfam" id="PF00059">
    <property type="entry name" value="Lectin_C"/>
    <property type="match status" value="2"/>
</dbReference>
<dbReference type="Gene3D" id="3.10.100.10">
    <property type="entry name" value="Mannose-Binding Protein A, subunit A"/>
    <property type="match status" value="2"/>
</dbReference>
<dbReference type="Pfam" id="PF03145">
    <property type="entry name" value="Sina_TRAF"/>
    <property type="match status" value="1"/>
</dbReference>
<keyword evidence="6 9" id="KW-0863">Zinc-finger</keyword>
<evidence type="ECO:0000256" key="6">
    <source>
        <dbReference type="ARBA" id="ARBA00022771"/>
    </source>
</evidence>
<accession>A0A1I7XI11</accession>
<dbReference type="InterPro" id="IPR001304">
    <property type="entry name" value="C-type_lectin-like"/>
</dbReference>
<evidence type="ECO:0000256" key="2">
    <source>
        <dbReference type="ARBA" id="ARBA00004906"/>
    </source>
</evidence>
<dbReference type="WBParaSite" id="Hba_17126">
    <property type="protein sequence ID" value="Hba_17126"/>
    <property type="gene ID" value="Hba_17126"/>
</dbReference>
<dbReference type="InterPro" id="IPR008974">
    <property type="entry name" value="TRAF-like"/>
</dbReference>
<evidence type="ECO:0000256" key="3">
    <source>
        <dbReference type="ARBA" id="ARBA00009119"/>
    </source>
</evidence>
<dbReference type="InterPro" id="IPR004162">
    <property type="entry name" value="SINA-like_animal"/>
</dbReference>
<keyword evidence="8 10" id="KW-0862">Zinc</keyword>
<dbReference type="GO" id="GO:0061630">
    <property type="term" value="F:ubiquitin protein ligase activity"/>
    <property type="evidence" value="ECO:0007669"/>
    <property type="project" value="UniProtKB-EC"/>
</dbReference>
<feature type="domain" description="C-type lectin" evidence="12">
    <location>
        <begin position="413"/>
        <end position="513"/>
    </location>
</feature>
<keyword evidence="4" id="KW-0808">Transferase</keyword>
<evidence type="ECO:0000256" key="9">
    <source>
        <dbReference type="PROSITE-ProRule" id="PRU00175"/>
    </source>
</evidence>
<dbReference type="GO" id="GO:0016567">
    <property type="term" value="P:protein ubiquitination"/>
    <property type="evidence" value="ECO:0007669"/>
    <property type="project" value="UniProtKB-UniPathway"/>
</dbReference>
<evidence type="ECO:0000256" key="10">
    <source>
        <dbReference type="RuleBase" id="RU201113"/>
    </source>
</evidence>
<feature type="domain" description="C-type lectin" evidence="12">
    <location>
        <begin position="263"/>
        <end position="374"/>
    </location>
</feature>